<dbReference type="AlphaFoldDB" id="A0A9P7XJ67"/>
<evidence type="ECO:0000256" key="1">
    <source>
        <dbReference type="SAM" id="MobiDB-lite"/>
    </source>
</evidence>
<feature type="compositionally biased region" description="Basic and acidic residues" evidence="1">
    <location>
        <begin position="107"/>
        <end position="119"/>
    </location>
</feature>
<protein>
    <submittedName>
        <fullName evidence="2">Uncharacterized protein</fullName>
    </submittedName>
</protein>
<sequence>MSIYTRGFGPSQRSKSNIDGSIVIKDKVDGSLHTFKAAADGRKRVQCEECDAVIGKKQATRHYDSHARKSTYHSQDPESAAQLPNQEVDEQPRQNIPQALLKTGAETQRRTKEEDEQEKRRLIQGLCGDLTVEMMLTTARCAKLKPYLLCGPGIKTASFMSQEAAEQVRALLPQGHSLSLYPLCNSNDISKHPTIPDGYEDALNQDHVEVMTQGGESGMERLVGAIVVTGNRQSRIICAEHYLRDRSQDPHGESVRAHHTSVPDDQSTSQYPKAIKILTIPDRFNNPHFVIGTSAGNYLVTSSEEDGQIHVGPGRCGAFVVSEHTRLLISRERQEQSLLGNSVLGLAQVRTAFGYPTTYTTRRAIAEGQNDVETMPVTIFTLYLWKVQGAKVFHQLYVRSLEKCPEGIILTKSDVDDSPLEGKVAKCLAEFSELFVDNELNVTRTPEAEDILQTLANLFSKVISDKNRVVADNIARRRNASIH</sequence>
<gene>
    <name evidence="2" type="ORF">KI688_005270</name>
</gene>
<organism evidence="2 3">
    <name type="scientific">Linnemannia hyalina</name>
    <dbReference type="NCBI Taxonomy" id="64524"/>
    <lineage>
        <taxon>Eukaryota</taxon>
        <taxon>Fungi</taxon>
        <taxon>Fungi incertae sedis</taxon>
        <taxon>Mucoromycota</taxon>
        <taxon>Mortierellomycotina</taxon>
        <taxon>Mortierellomycetes</taxon>
        <taxon>Mortierellales</taxon>
        <taxon>Mortierellaceae</taxon>
        <taxon>Linnemannia</taxon>
    </lineage>
</organism>
<dbReference type="EMBL" id="JAHRHY010000019">
    <property type="protein sequence ID" value="KAG9062355.1"/>
    <property type="molecule type" value="Genomic_DNA"/>
</dbReference>
<name>A0A9P7XJ67_9FUNG</name>
<feature type="region of interest" description="Disordered" evidence="1">
    <location>
        <begin position="248"/>
        <end position="269"/>
    </location>
</feature>
<feature type="region of interest" description="Disordered" evidence="1">
    <location>
        <begin position="58"/>
        <end position="119"/>
    </location>
</feature>
<comment type="caution">
    <text evidence="2">The sequence shown here is derived from an EMBL/GenBank/DDBJ whole genome shotgun (WGS) entry which is preliminary data.</text>
</comment>
<dbReference type="OrthoDB" id="2401402at2759"/>
<accession>A0A9P7XJ67</accession>
<evidence type="ECO:0000313" key="2">
    <source>
        <dbReference type="EMBL" id="KAG9062355.1"/>
    </source>
</evidence>
<proteinExistence type="predicted"/>
<evidence type="ECO:0000313" key="3">
    <source>
        <dbReference type="Proteomes" id="UP000707451"/>
    </source>
</evidence>
<reference evidence="2" key="1">
    <citation type="submission" date="2021-06" db="EMBL/GenBank/DDBJ databases">
        <title>Genome Sequence of Mortierella hyaline Strain SCG-10, a Cold-Adapted, Nitrate-Reducing Fungus Isolated from Soil in Minnesota, USA.</title>
        <authorList>
            <person name="Aldossari N."/>
        </authorList>
    </citation>
    <scope>NUCLEOTIDE SEQUENCE</scope>
    <source>
        <strain evidence="2">SCG-10</strain>
    </source>
</reference>
<keyword evidence="3" id="KW-1185">Reference proteome</keyword>
<dbReference type="Proteomes" id="UP000707451">
    <property type="component" value="Unassembled WGS sequence"/>
</dbReference>